<sequence length="1653" mass="181540">GDVNDDGRIDDEELNALGSYGLLGSTTSNTLVFNVRRPDTLLTYDFQTIETDTTGILQGTVKIKMEEIFSGKTSEDPLPNATVTADDQTAVTGQNKDKGPGNADARTDGYYYMERWGWEISDYLNVNVMYNGNTYTFTQNPNVAKDVTLPGNYPIFVQKDSAKVSIKEEDGSLTSVNYLDMSNGDHDYVLEMKAVSEEGSVRPDKAILRFYTADGAVSSTVLTVKQTPQTVTGPDGEETTVKNTGIFRFEFNPKDLGLEAGMTMTVQFVDQNGFSYYEQPTGISLKRALGTMSFINSFSFSSGAAGFLGALNSLFDFGWSGDFDSGDNVLTGEEVLEEYTNAEGQTVQETETVKAITFGFDLSKDRVLNNDVTKELTGVTARAQQMGEAEKTLADEKKKLKDLEKKKDTTAKDLAKQQEKIDAAQKEADEAKKTYDETVKENDEKKKGSTTLAFNASLETSFSLVIHLRYDDQVQDWYYQDMVVSAAVAANASTRITYATPVGIDLILTIDVGIGSDENGNPVESVMSVSSRKDRRYYLTAESSEDENGNQKIDIFDSDMDDADRQFDFFGAFHVTPRLGLTGEVGISLISTTVGADVSALFDLLYYTDPTLADSQVLKINGGIFVKIFSFKSRWDLGTSEIDLGGGDAKARTMAVANALSMDSQLYSPVESMELDEREYLENRSGWGQVPAAANALSRARTTFNEQVLMTGVYQYPDVQFTDLGDGNVLAVYLDAVPERNSVNSTALYYTVYRGGTWEEPQIIENDGTLDDSPSVADLGNRGVMVAWSTADREFDEDADAIDVLESRNIHTALFDKDSLTFGEVKEATKTTGTVNENGTIEGDLTGDVQPSITYYQADGQERMLLYYSKNEYERTESENGVLGDALNPYSVMAYMYYDFDNDCWRQTYTEEEKEAIMSGGIMTEEQFASYEKQWYGQNFLATAPAVSVEEQLDEGGFWTADPTVTELGEDAQRVAPTVVDSDAVTYNGLGLITYTLDADSNLETSSDRDVYMQIYDYKDNTFTHPIMITSDTVEDSNVKLTRAEDETYLTWISDSKIRMLDVSAMIGGNHYIKGETSDGQEYYYIDKSRDGGYTPPYEIAAYEDGQEAMESGLADAGRGITSYDIQADGSQAYILWTESSSSLREDVDPQSAEATDGSAYETTTQIYGSRLDTNTGTWTSRVQITDTPNANYKDLDFSIRDDGSLMIMAQKNGNQVIEAGDNEGYETTLQDENATSLVSMTYMPEADPQITDLTMDNPEEGETVRGSVDIANSGFDAAEGLTLRVKDESGNVLLEEKDITLGSGENSGYGFEYTLPETKDGSAQWNITAELLQGENAVSEKTLSGTITAQAVLDTFSVTQSTSRDQAEIRVTAVNSFMINSPARTVKIVPGADQNTLVELEIPELAPGERTEVTKTIDISDDMFVKGEDAYGNKTETLALQAVTGDTTLESQIVRTTPADIWERFKSIESASIEDISIKSGEVAILDDLVDIQSDQFKYDEYTTFKNYGMTVQWYTDDPETAEVTSDNLLLGLKEGTTVLHGIVMPATYQTEFSDGADSYDRVPGLTLTSDMFREIEAKVTIAKGKTEPEGDPGSQKPGTGTGSGTGSDDSPLPDQDIIQTGDTTQIAVWVILLILSSGCVAAEEIIRRKKR</sequence>
<reference evidence="2" key="1">
    <citation type="journal article" date="2021" name="PeerJ">
        <title>Extensive microbial diversity within the chicken gut microbiome revealed by metagenomics and culture.</title>
        <authorList>
            <person name="Gilroy R."/>
            <person name="Ravi A."/>
            <person name="Getino M."/>
            <person name="Pursley I."/>
            <person name="Horton D.L."/>
            <person name="Alikhan N.F."/>
            <person name="Baker D."/>
            <person name="Gharbi K."/>
            <person name="Hall N."/>
            <person name="Watson M."/>
            <person name="Adriaenssens E.M."/>
            <person name="Foster-Nyarko E."/>
            <person name="Jarju S."/>
            <person name="Secka A."/>
            <person name="Antonio M."/>
            <person name="Oren A."/>
            <person name="Chaudhuri R.R."/>
            <person name="La Ragione R."/>
            <person name="Hildebrand F."/>
            <person name="Pallen M.J."/>
        </authorList>
    </citation>
    <scope>NUCLEOTIDE SEQUENCE</scope>
    <source>
        <strain evidence="2">ChiSxjej3B15-1167</strain>
    </source>
</reference>
<reference evidence="2" key="2">
    <citation type="submission" date="2021-04" db="EMBL/GenBank/DDBJ databases">
        <authorList>
            <person name="Gilroy R."/>
        </authorList>
    </citation>
    <scope>NUCLEOTIDE SEQUENCE</scope>
    <source>
        <strain evidence="2">ChiSxjej3B15-1167</strain>
    </source>
</reference>
<evidence type="ECO:0000313" key="3">
    <source>
        <dbReference type="Proteomes" id="UP000886805"/>
    </source>
</evidence>
<dbReference type="EMBL" id="DXEQ01000101">
    <property type="protein sequence ID" value="HIX72069.1"/>
    <property type="molecule type" value="Genomic_DNA"/>
</dbReference>
<evidence type="ECO:0000313" key="2">
    <source>
        <dbReference type="EMBL" id="HIX72069.1"/>
    </source>
</evidence>
<protein>
    <recommendedName>
        <fullName evidence="4">EF-hand domain-containing protein</fullName>
    </recommendedName>
</protein>
<organism evidence="2 3">
    <name type="scientific">Candidatus Anaerobutyricum stercoripullorum</name>
    <dbReference type="NCBI Taxonomy" id="2838456"/>
    <lineage>
        <taxon>Bacteria</taxon>
        <taxon>Bacillati</taxon>
        <taxon>Bacillota</taxon>
        <taxon>Clostridia</taxon>
        <taxon>Lachnospirales</taxon>
        <taxon>Lachnospiraceae</taxon>
        <taxon>Anaerobutyricum</taxon>
    </lineage>
</organism>
<accession>A0A9D1X385</accession>
<dbReference type="Gene3D" id="2.60.40.10">
    <property type="entry name" value="Immunoglobulins"/>
    <property type="match status" value="1"/>
</dbReference>
<dbReference type="InterPro" id="IPR018247">
    <property type="entry name" value="EF_Hand_1_Ca_BS"/>
</dbReference>
<evidence type="ECO:0000256" key="1">
    <source>
        <dbReference type="SAM" id="MobiDB-lite"/>
    </source>
</evidence>
<dbReference type="InterPro" id="IPR013783">
    <property type="entry name" value="Ig-like_fold"/>
</dbReference>
<dbReference type="Proteomes" id="UP000886805">
    <property type="component" value="Unassembled WGS sequence"/>
</dbReference>
<dbReference type="PROSITE" id="PS00018">
    <property type="entry name" value="EF_HAND_1"/>
    <property type="match status" value="1"/>
</dbReference>
<feature type="region of interest" description="Disordered" evidence="1">
    <location>
        <begin position="411"/>
        <end position="447"/>
    </location>
</feature>
<gene>
    <name evidence="2" type="ORF">H9849_03510</name>
</gene>
<feature type="region of interest" description="Disordered" evidence="1">
    <location>
        <begin position="1582"/>
        <end position="1619"/>
    </location>
</feature>
<evidence type="ECO:0008006" key="4">
    <source>
        <dbReference type="Google" id="ProtNLM"/>
    </source>
</evidence>
<name>A0A9D1X385_9FIRM</name>
<comment type="caution">
    <text evidence="2">The sequence shown here is derived from an EMBL/GenBank/DDBJ whole genome shotgun (WGS) entry which is preliminary data.</text>
</comment>
<feature type="compositionally biased region" description="Low complexity" evidence="1">
    <location>
        <begin position="81"/>
        <end position="92"/>
    </location>
</feature>
<proteinExistence type="predicted"/>
<feature type="non-terminal residue" evidence="2">
    <location>
        <position position="1"/>
    </location>
</feature>
<feature type="region of interest" description="Disordered" evidence="1">
    <location>
        <begin position="72"/>
        <end position="104"/>
    </location>
</feature>